<keyword evidence="1" id="KW-0732">Signal</keyword>
<gene>
    <name evidence="2" type="ORF">HNAJ_LOCUS7612</name>
</gene>
<sequence length="77" mass="8794">MLTNKVVFYLSLLCFCLLFSELPQTSAIRLPRSLYDGSLSTDGLEESDLQLIMDTLSRLSPDFQRRYASKRGFVRLG</sequence>
<reference evidence="2 3" key="2">
    <citation type="submission" date="2018-11" db="EMBL/GenBank/DDBJ databases">
        <authorList>
            <consortium name="Pathogen Informatics"/>
        </authorList>
    </citation>
    <scope>NUCLEOTIDE SEQUENCE [LARGE SCALE GENOMIC DNA]</scope>
</reference>
<dbReference type="OrthoDB" id="10399628at2759"/>
<dbReference type="Proteomes" id="UP000278807">
    <property type="component" value="Unassembled WGS sequence"/>
</dbReference>
<dbReference type="AlphaFoldDB" id="A0A0R3TKC4"/>
<accession>A0A0R3TKC4</accession>
<proteinExistence type="predicted"/>
<organism evidence="4">
    <name type="scientific">Rodentolepis nana</name>
    <name type="common">Dwarf tapeworm</name>
    <name type="synonym">Hymenolepis nana</name>
    <dbReference type="NCBI Taxonomy" id="102285"/>
    <lineage>
        <taxon>Eukaryota</taxon>
        <taxon>Metazoa</taxon>
        <taxon>Spiralia</taxon>
        <taxon>Lophotrochozoa</taxon>
        <taxon>Platyhelminthes</taxon>
        <taxon>Cestoda</taxon>
        <taxon>Eucestoda</taxon>
        <taxon>Cyclophyllidea</taxon>
        <taxon>Hymenolepididae</taxon>
        <taxon>Rodentolepis</taxon>
    </lineage>
</organism>
<dbReference type="EMBL" id="UZAE01012088">
    <property type="protein sequence ID" value="VDO03472.1"/>
    <property type="molecule type" value="Genomic_DNA"/>
</dbReference>
<keyword evidence="3" id="KW-1185">Reference proteome</keyword>
<feature type="signal peptide" evidence="1">
    <location>
        <begin position="1"/>
        <end position="27"/>
    </location>
</feature>
<evidence type="ECO:0000256" key="1">
    <source>
        <dbReference type="SAM" id="SignalP"/>
    </source>
</evidence>
<evidence type="ECO:0000313" key="4">
    <source>
        <dbReference type="WBParaSite" id="HNAJ_0000761601-mRNA-1"/>
    </source>
</evidence>
<feature type="chain" id="PRO_5043131914" evidence="1">
    <location>
        <begin position="28"/>
        <end position="77"/>
    </location>
</feature>
<name>A0A0R3TKC4_RODNA</name>
<protein>
    <submittedName>
        <fullName evidence="4">Neuropeptide F</fullName>
    </submittedName>
</protein>
<dbReference type="WBParaSite" id="HNAJ_0000761601-mRNA-1">
    <property type="protein sequence ID" value="HNAJ_0000761601-mRNA-1"/>
    <property type="gene ID" value="HNAJ_0000761601"/>
</dbReference>
<evidence type="ECO:0000313" key="2">
    <source>
        <dbReference type="EMBL" id="VDO03472.1"/>
    </source>
</evidence>
<evidence type="ECO:0000313" key="3">
    <source>
        <dbReference type="Proteomes" id="UP000278807"/>
    </source>
</evidence>
<reference evidence="4" key="1">
    <citation type="submission" date="2017-02" db="UniProtKB">
        <authorList>
            <consortium name="WormBaseParasite"/>
        </authorList>
    </citation>
    <scope>IDENTIFICATION</scope>
</reference>